<evidence type="ECO:0000256" key="1">
    <source>
        <dbReference type="ARBA" id="ARBA00006217"/>
    </source>
</evidence>
<organism evidence="2 3">
    <name type="scientific">Trichocoleus desertorum GB2-A4</name>
    <dbReference type="NCBI Taxonomy" id="2933944"/>
    <lineage>
        <taxon>Bacteria</taxon>
        <taxon>Bacillati</taxon>
        <taxon>Cyanobacteriota</taxon>
        <taxon>Cyanophyceae</taxon>
        <taxon>Leptolyngbyales</taxon>
        <taxon>Trichocoleusaceae</taxon>
        <taxon>Trichocoleus</taxon>
    </lineage>
</organism>
<dbReference type="Pfam" id="PF00484">
    <property type="entry name" value="Pro_CA"/>
    <property type="match status" value="1"/>
</dbReference>
<proteinExistence type="inferred from homology"/>
<dbReference type="PANTHER" id="PTHR11002">
    <property type="entry name" value="CARBONIC ANHYDRASE"/>
    <property type="match status" value="1"/>
</dbReference>
<comment type="caution">
    <text evidence="2">The sequence shown here is derived from an EMBL/GenBank/DDBJ whole genome shotgun (WGS) entry which is preliminary data.</text>
</comment>
<dbReference type="Gene3D" id="3.40.1050.10">
    <property type="entry name" value="Carbonic anhydrase"/>
    <property type="match status" value="1"/>
</dbReference>
<reference evidence="2 3" key="1">
    <citation type="submission" date="2022-04" db="EMBL/GenBank/DDBJ databases">
        <title>Positive selection, recombination, and allopatry shape intraspecific diversity of widespread and dominant cyanobacteria.</title>
        <authorList>
            <person name="Wei J."/>
            <person name="Shu W."/>
            <person name="Hu C."/>
        </authorList>
    </citation>
    <scope>NUCLEOTIDE SEQUENCE [LARGE SCALE GENOMIC DNA]</scope>
    <source>
        <strain evidence="2 3">GB2-A4</strain>
    </source>
</reference>
<gene>
    <name evidence="2" type="ORF">NC998_17960</name>
</gene>
<accession>A0ABV0JB28</accession>
<dbReference type="InterPro" id="IPR006311">
    <property type="entry name" value="TAT_signal"/>
</dbReference>
<protein>
    <submittedName>
        <fullName evidence="2">Carbonic anhydrase</fullName>
    </submittedName>
</protein>
<dbReference type="PROSITE" id="PS51318">
    <property type="entry name" value="TAT"/>
    <property type="match status" value="1"/>
</dbReference>
<dbReference type="Proteomes" id="UP001464891">
    <property type="component" value="Unassembled WGS sequence"/>
</dbReference>
<evidence type="ECO:0000313" key="2">
    <source>
        <dbReference type="EMBL" id="MEP0818986.1"/>
    </source>
</evidence>
<keyword evidence="3" id="KW-1185">Reference proteome</keyword>
<dbReference type="EMBL" id="JAMPKM010000011">
    <property type="protein sequence ID" value="MEP0818986.1"/>
    <property type="molecule type" value="Genomic_DNA"/>
</dbReference>
<dbReference type="InterPro" id="IPR036874">
    <property type="entry name" value="Carbonic_anhydrase_sf"/>
</dbReference>
<evidence type="ECO:0000313" key="3">
    <source>
        <dbReference type="Proteomes" id="UP001464891"/>
    </source>
</evidence>
<dbReference type="PANTHER" id="PTHR11002:SF79">
    <property type="entry name" value="CARBONIC ANHYDRASE 2"/>
    <property type="match status" value="1"/>
</dbReference>
<sequence>MKQMSQRTSRRELLKLFGVGGVGLVAATATSLRYAEPAYADQSTAETENSEAVSSEAALQRLLDGNQRFMQQKRQYPHQAARDLQAVATVQHPFATLLTCADSRVPGEIIFDQGIGDLFDVRVAGNVVTPEVLGSLEYAAALLGTRLIMVVGHERCGAVTAAIQGGALPGHVSTFVKAIKPALASIKTKSADVNQQIDQAVTANVQYQVEQLKQNSSVLAQLELERKLKIVGGRYDLDTGAVTLVT</sequence>
<comment type="similarity">
    <text evidence="1">Belongs to the beta-class carbonic anhydrase family.</text>
</comment>
<dbReference type="InterPro" id="IPR001765">
    <property type="entry name" value="Carbonic_anhydrase"/>
</dbReference>
<dbReference type="SUPFAM" id="SSF53056">
    <property type="entry name" value="beta-carbonic anhydrase, cab"/>
    <property type="match status" value="1"/>
</dbReference>
<dbReference type="SMART" id="SM00947">
    <property type="entry name" value="Pro_CA"/>
    <property type="match status" value="1"/>
</dbReference>
<name>A0ABV0JB28_9CYAN</name>
<dbReference type="CDD" id="cd03378">
    <property type="entry name" value="beta_CA_cladeC"/>
    <property type="match status" value="1"/>
</dbReference>
<dbReference type="RefSeq" id="WP_242016973.1">
    <property type="nucleotide sequence ID" value="NZ_JAMPKM010000011.1"/>
</dbReference>